<dbReference type="InterPro" id="IPR035919">
    <property type="entry name" value="EAL_sf"/>
</dbReference>
<dbReference type="Pfam" id="PF00990">
    <property type="entry name" value="GGDEF"/>
    <property type="match status" value="1"/>
</dbReference>
<evidence type="ECO:0000256" key="1">
    <source>
        <dbReference type="SAM" id="Phobius"/>
    </source>
</evidence>
<dbReference type="SUPFAM" id="SSF55073">
    <property type="entry name" value="Nucleotide cyclase"/>
    <property type="match status" value="1"/>
</dbReference>
<dbReference type="SMART" id="SM00267">
    <property type="entry name" value="GGDEF"/>
    <property type="match status" value="1"/>
</dbReference>
<dbReference type="InterPro" id="IPR000160">
    <property type="entry name" value="GGDEF_dom"/>
</dbReference>
<dbReference type="Gene3D" id="3.20.20.450">
    <property type="entry name" value="EAL domain"/>
    <property type="match status" value="1"/>
</dbReference>
<keyword evidence="1" id="KW-0472">Membrane</keyword>
<dbReference type="EMBL" id="SOZD01000002">
    <property type="protein sequence ID" value="TFF25545.1"/>
    <property type="molecule type" value="Genomic_DNA"/>
</dbReference>
<dbReference type="PROSITE" id="PS50887">
    <property type="entry name" value="GGDEF"/>
    <property type="match status" value="1"/>
</dbReference>
<sequence>MKFGSNEAKRDAIVLAALIVAVWALAIWSDFSETMHHFLAAHEGWQADEFLVSLAILGAGATIYAYRRMHELRRVVRVRDAAEGRAVFAAYSDVVTGLFNRRYIETYLPELKAADETLGTIFAIDLDGFKKVNDLVGHEGGDKLLTEVAHRLVNYFPDGVCARLGGDEFVVVAPRIPEDEVLAVGEGLIGAIRKPVTIDEIEVEVGASVGIAEIPSEGGDCKAAIHDADLAMYTAKRDGENLVRRVDPAMLAAFRERLDLERAFRAALAQDLIRPHYQPLIRLETGDIRGFEALARWTMADGTAIPPSVFIPLAEENGLITELSERLLRRACLDAQGWPKEVFLTFNLSPLQFSDPLLGLRIVQILGETGMPPSRLEIEMTESAIVKDFEGAVKTIRQLQGSGIRVALDDFGTGFSSLSQLALIPFDKIKIDRSFTSSCRDNAKQSSMVRSIIGLGHGIGVATLAEGIENAAQFELLRAMGCEYGQGFLFARPMPPEEVAGYLGLASVERLPLSA</sequence>
<feature type="domain" description="EAL" evidence="2">
    <location>
        <begin position="257"/>
        <end position="507"/>
    </location>
</feature>
<dbReference type="Pfam" id="PF00563">
    <property type="entry name" value="EAL"/>
    <property type="match status" value="1"/>
</dbReference>
<evidence type="ECO:0000259" key="3">
    <source>
        <dbReference type="PROSITE" id="PS50887"/>
    </source>
</evidence>
<dbReference type="NCBIfam" id="TIGR00254">
    <property type="entry name" value="GGDEF"/>
    <property type="match status" value="1"/>
</dbReference>
<reference evidence="4 5" key="1">
    <citation type="submission" date="2019-03" db="EMBL/GenBank/DDBJ databases">
        <title>Jiella endophytica sp. nov., a novel endophytic bacterium isolated from root of Ficus microcarpa Linn. f.</title>
        <authorList>
            <person name="Tuo L."/>
        </authorList>
    </citation>
    <scope>NUCLEOTIDE SEQUENCE [LARGE SCALE GENOMIC DNA]</scope>
    <source>
        <strain evidence="4 5">CBS5Q-3</strain>
    </source>
</reference>
<evidence type="ECO:0000259" key="2">
    <source>
        <dbReference type="PROSITE" id="PS50883"/>
    </source>
</evidence>
<organism evidence="4 5">
    <name type="scientific">Jiella endophytica</name>
    <dbReference type="NCBI Taxonomy" id="2558362"/>
    <lineage>
        <taxon>Bacteria</taxon>
        <taxon>Pseudomonadati</taxon>
        <taxon>Pseudomonadota</taxon>
        <taxon>Alphaproteobacteria</taxon>
        <taxon>Hyphomicrobiales</taxon>
        <taxon>Aurantimonadaceae</taxon>
        <taxon>Jiella</taxon>
    </lineage>
</organism>
<feature type="domain" description="GGDEF" evidence="3">
    <location>
        <begin position="117"/>
        <end position="248"/>
    </location>
</feature>
<dbReference type="SMART" id="SM00052">
    <property type="entry name" value="EAL"/>
    <property type="match status" value="1"/>
</dbReference>
<dbReference type="SUPFAM" id="SSF141868">
    <property type="entry name" value="EAL domain-like"/>
    <property type="match status" value="1"/>
</dbReference>
<keyword evidence="1" id="KW-1133">Transmembrane helix</keyword>
<dbReference type="PROSITE" id="PS50883">
    <property type="entry name" value="EAL"/>
    <property type="match status" value="1"/>
</dbReference>
<dbReference type="CDD" id="cd01949">
    <property type="entry name" value="GGDEF"/>
    <property type="match status" value="1"/>
</dbReference>
<keyword evidence="5" id="KW-1185">Reference proteome</keyword>
<dbReference type="OrthoDB" id="9814202at2"/>
<dbReference type="Proteomes" id="UP000298179">
    <property type="component" value="Unassembled WGS sequence"/>
</dbReference>
<dbReference type="InterPro" id="IPR043128">
    <property type="entry name" value="Rev_trsase/Diguanyl_cyclase"/>
</dbReference>
<comment type="caution">
    <text evidence="4">The sequence shown here is derived from an EMBL/GenBank/DDBJ whole genome shotgun (WGS) entry which is preliminary data.</text>
</comment>
<dbReference type="RefSeq" id="WP_134761713.1">
    <property type="nucleotide sequence ID" value="NZ_SOZD01000002.1"/>
</dbReference>
<protein>
    <submittedName>
        <fullName evidence="4">EAL domain-containing protein</fullName>
    </submittedName>
</protein>
<accession>A0A4Y8RR51</accession>
<keyword evidence="1" id="KW-0812">Transmembrane</keyword>
<dbReference type="InterPro" id="IPR029787">
    <property type="entry name" value="Nucleotide_cyclase"/>
</dbReference>
<name>A0A4Y8RR51_9HYPH</name>
<evidence type="ECO:0000313" key="5">
    <source>
        <dbReference type="Proteomes" id="UP000298179"/>
    </source>
</evidence>
<dbReference type="Gene3D" id="3.30.70.270">
    <property type="match status" value="1"/>
</dbReference>
<dbReference type="InterPro" id="IPR052155">
    <property type="entry name" value="Biofilm_reg_signaling"/>
</dbReference>
<feature type="transmembrane region" description="Helical" evidence="1">
    <location>
        <begin position="50"/>
        <end position="67"/>
    </location>
</feature>
<dbReference type="AlphaFoldDB" id="A0A4Y8RR51"/>
<proteinExistence type="predicted"/>
<gene>
    <name evidence="4" type="ORF">E3C22_09380</name>
</gene>
<dbReference type="PANTHER" id="PTHR44757">
    <property type="entry name" value="DIGUANYLATE CYCLASE DGCP"/>
    <property type="match status" value="1"/>
</dbReference>
<evidence type="ECO:0000313" key="4">
    <source>
        <dbReference type="EMBL" id="TFF25545.1"/>
    </source>
</evidence>
<feature type="transmembrane region" description="Helical" evidence="1">
    <location>
        <begin position="12"/>
        <end position="30"/>
    </location>
</feature>
<dbReference type="InterPro" id="IPR001633">
    <property type="entry name" value="EAL_dom"/>
</dbReference>
<dbReference type="CDD" id="cd01948">
    <property type="entry name" value="EAL"/>
    <property type="match status" value="1"/>
</dbReference>
<dbReference type="PANTHER" id="PTHR44757:SF2">
    <property type="entry name" value="BIOFILM ARCHITECTURE MAINTENANCE PROTEIN MBAA"/>
    <property type="match status" value="1"/>
</dbReference>